<comment type="caution">
    <text evidence="2">The sequence shown here is derived from an EMBL/GenBank/DDBJ whole genome shotgun (WGS) entry which is preliminary data.</text>
</comment>
<feature type="signal peptide" evidence="1">
    <location>
        <begin position="1"/>
        <end position="20"/>
    </location>
</feature>
<evidence type="ECO:0000313" key="3">
    <source>
        <dbReference type="Proteomes" id="UP000050454"/>
    </source>
</evidence>
<proteinExistence type="predicted"/>
<sequence length="299" mass="33002">MKKVLTTSLLFLLTIQLLQAQLVLRPADDGFQMFLGSDNERPTVIGVDDTPIMILSDGYGNIGVNTHFYTGNTLNYPTHSKFHIRTRSSGHNDGSGQGPQLLLDENSPDGYSRLRFRNSWIRTTGYTQTGTAVSILEGRGRYWDIAAFGNGEALENDRLNIYNSGYGNAMTILGNGWVGINNTNPETRLDVNGFTKSGSESVPYKTKLINSQATGTCSSNSSLSIGLGLNENRIISVDVLVSHDNNNWYGPGERFNNHEYAYKISGSNIDFEFGAVAGCDFILRSYRIWVTYASADLDY</sequence>
<protein>
    <submittedName>
        <fullName evidence="2">Uncharacterized protein</fullName>
    </submittedName>
</protein>
<keyword evidence="1" id="KW-0732">Signal</keyword>
<dbReference type="Proteomes" id="UP000050454">
    <property type="component" value="Unassembled WGS sequence"/>
</dbReference>
<dbReference type="OrthoDB" id="1488700at2"/>
<dbReference type="AlphaFoldDB" id="A0A0P7BG92"/>
<dbReference type="EMBL" id="LGTQ01000005">
    <property type="protein sequence ID" value="KPM49957.1"/>
    <property type="molecule type" value="Genomic_DNA"/>
</dbReference>
<evidence type="ECO:0000313" key="2">
    <source>
        <dbReference type="EMBL" id="KPM49957.1"/>
    </source>
</evidence>
<accession>A0A0P7BG92</accession>
<dbReference type="RefSeq" id="WP_055144609.1">
    <property type="nucleotide sequence ID" value="NZ_JXSZ01000005.1"/>
</dbReference>
<reference evidence="2 3" key="1">
    <citation type="submission" date="2015-07" db="EMBL/GenBank/DDBJ databases">
        <title>The draft genome sequence of Leadbetterella sp. JN14-9.</title>
        <authorList>
            <person name="Liu Y."/>
            <person name="Du J."/>
            <person name="Shao Z."/>
        </authorList>
    </citation>
    <scope>NUCLEOTIDE SEQUENCE [LARGE SCALE GENOMIC DNA]</scope>
    <source>
        <strain evidence="2 3">JN14-9</strain>
    </source>
</reference>
<feature type="chain" id="PRO_5006135785" evidence="1">
    <location>
        <begin position="21"/>
        <end position="299"/>
    </location>
</feature>
<gene>
    <name evidence="2" type="ORF">AFM12_05180</name>
</gene>
<organism evidence="2 3">
    <name type="scientific">Jiulongibacter sediminis</name>
    <dbReference type="NCBI Taxonomy" id="1605367"/>
    <lineage>
        <taxon>Bacteria</taxon>
        <taxon>Pseudomonadati</taxon>
        <taxon>Bacteroidota</taxon>
        <taxon>Cytophagia</taxon>
        <taxon>Cytophagales</taxon>
        <taxon>Leadbetterellaceae</taxon>
        <taxon>Jiulongibacter</taxon>
    </lineage>
</organism>
<name>A0A0P7BG92_9BACT</name>
<evidence type="ECO:0000256" key="1">
    <source>
        <dbReference type="SAM" id="SignalP"/>
    </source>
</evidence>
<keyword evidence="3" id="KW-1185">Reference proteome</keyword>